<evidence type="ECO:0000259" key="1">
    <source>
        <dbReference type="PROSITE" id="PS50925"/>
    </source>
</evidence>
<dbReference type="Pfam" id="PF04940">
    <property type="entry name" value="BLUF"/>
    <property type="match status" value="1"/>
</dbReference>
<comment type="caution">
    <text evidence="2">The sequence shown here is derived from an EMBL/GenBank/DDBJ whole genome shotgun (WGS) entry which is preliminary data.</text>
</comment>
<reference evidence="2 3" key="1">
    <citation type="journal article" date="2020" name="Antonie Van Leeuwenhoek">
        <title>Stenotrophomonas cyclobalanopsidis sp. nov., isolated from the leaf spot disease of Cyclobalanopsis patelliformis.</title>
        <authorList>
            <person name="Bian D.R."/>
            <person name="Xue H."/>
            <person name="Piao C.G."/>
            <person name="Li Y."/>
        </authorList>
    </citation>
    <scope>NUCLEOTIDE SEQUENCE [LARGE SCALE GENOMIC DNA]</scope>
    <source>
        <strain evidence="2 3">TPQG1-4</strain>
    </source>
</reference>
<name>A0ABQ6T1K8_9GAMM</name>
<evidence type="ECO:0000313" key="3">
    <source>
        <dbReference type="Proteomes" id="UP000326367"/>
    </source>
</evidence>
<dbReference type="PROSITE" id="PS50925">
    <property type="entry name" value="BLUF"/>
    <property type="match status" value="1"/>
</dbReference>
<proteinExistence type="predicted"/>
<dbReference type="Gene3D" id="3.30.70.100">
    <property type="match status" value="1"/>
</dbReference>
<dbReference type="SUPFAM" id="SSF54975">
    <property type="entry name" value="Acylphosphatase/BLUF domain-like"/>
    <property type="match status" value="1"/>
</dbReference>
<dbReference type="SMART" id="SM01034">
    <property type="entry name" value="BLUF"/>
    <property type="match status" value="1"/>
</dbReference>
<accession>A0ABQ6T1K8</accession>
<sequence length="143" mass="15501">MLRAFAYSSHMPAGLSDEKIRSIISQSASFNRVAGVTGALLISGQQFFQYLEAPPDGLTTVMHRIHESRSHHTLVQVLDAPIETRAVPYWAMTRVETGQTIVSGLVNAQWDEFGRRASVASPGMELLASLLRPHFPALGGAAA</sequence>
<dbReference type="EMBL" id="VYKI01000008">
    <property type="protein sequence ID" value="KAA8999545.1"/>
    <property type="molecule type" value="Genomic_DNA"/>
</dbReference>
<protein>
    <submittedName>
        <fullName evidence="2">BLUF domain-containing protein</fullName>
    </submittedName>
</protein>
<dbReference type="InterPro" id="IPR036046">
    <property type="entry name" value="Acylphosphatase-like_dom_sf"/>
</dbReference>
<gene>
    <name evidence="2" type="ORF">FJU31_08485</name>
</gene>
<keyword evidence="3" id="KW-1185">Reference proteome</keyword>
<dbReference type="InterPro" id="IPR007024">
    <property type="entry name" value="BLUF_domain"/>
</dbReference>
<feature type="domain" description="BLUF" evidence="1">
    <location>
        <begin position="2"/>
        <end position="93"/>
    </location>
</feature>
<organism evidence="2 3">
    <name type="scientific">Stenotrophomonas cyclobalanopsidis</name>
    <dbReference type="NCBI Taxonomy" id="2771362"/>
    <lineage>
        <taxon>Bacteria</taxon>
        <taxon>Pseudomonadati</taxon>
        <taxon>Pseudomonadota</taxon>
        <taxon>Gammaproteobacteria</taxon>
        <taxon>Lysobacterales</taxon>
        <taxon>Lysobacteraceae</taxon>
        <taxon>Stenotrophomonas</taxon>
    </lineage>
</organism>
<dbReference type="RefSeq" id="WP_150454350.1">
    <property type="nucleotide sequence ID" value="NZ_VYKI01000008.1"/>
</dbReference>
<evidence type="ECO:0000313" key="2">
    <source>
        <dbReference type="EMBL" id="KAA8999545.1"/>
    </source>
</evidence>
<dbReference type="Proteomes" id="UP000326367">
    <property type="component" value="Unassembled WGS sequence"/>
</dbReference>